<dbReference type="EMBL" id="AP014879">
    <property type="protein sequence ID" value="BAV32934.1"/>
    <property type="molecule type" value="Genomic_DNA"/>
</dbReference>
<keyword evidence="5 7" id="KW-0560">Oxidoreductase</keyword>
<name>A0A1B4XDQ0_9GAMM</name>
<dbReference type="SUPFAM" id="SSF54373">
    <property type="entry name" value="FAD-linked reductases, C-terminal domain"/>
    <property type="match status" value="1"/>
</dbReference>
<evidence type="ECO:0000313" key="10">
    <source>
        <dbReference type="Proteomes" id="UP000243180"/>
    </source>
</evidence>
<evidence type="ECO:0000259" key="8">
    <source>
        <dbReference type="Pfam" id="PF01266"/>
    </source>
</evidence>
<dbReference type="AlphaFoldDB" id="A0A1B4XDQ0"/>
<reference evidence="9 10" key="1">
    <citation type="submission" date="2015-05" db="EMBL/GenBank/DDBJ databases">
        <title>Complete genome sequence of a sulfur-oxidizing gammaproteobacterium strain HA5.</title>
        <authorList>
            <person name="Miura A."/>
            <person name="Kojima H."/>
            <person name="Fukui M."/>
        </authorList>
    </citation>
    <scope>NUCLEOTIDE SEQUENCE [LARGE SCALE GENOMIC DNA]</scope>
    <source>
        <strain evidence="9 10">HA5</strain>
    </source>
</reference>
<dbReference type="HAMAP" id="MF_01202">
    <property type="entry name" value="DadA"/>
    <property type="match status" value="1"/>
</dbReference>
<sequence length="417" mass="45107">MKVLVLGGGVIGVTSAWYLRQAGHEVTVVDRQAAPGLETSQANGGQVSWGAGTPWAAPGIPLKALKWMLRPHSPLVLRPRLDPAMWRWLFKMLANCTSERYTINRERMLRLSRYSHECLKALRQETGIRYDEHTTGILEIFRTARDLDDAMRDAALLQQWGVDCRLLDRNGCVAQEPALHPSQGKIIGGLHFPGDESGDCFQFTQSLAKLAQSQGVNFALDTRIERLEADGDRITRVHTDQGVLTADACVLACGSYSPLLARPLGLRLPVYPVKGYSITLPLTNAAAAPAGSVTDVTYKVVVSRLGDKLRAAGTAELAGYDLSLPPSRLATLRHVLADLFPGAGDPAQAQPWCGLRPMTPDNPPLLGPTSYKNLFLNTGHGTLGWTMACGSGKILADIISGRSPDIDLNGLGLARFS</sequence>
<keyword evidence="10" id="KW-1185">Reference proteome</keyword>
<evidence type="ECO:0000256" key="4">
    <source>
        <dbReference type="ARBA" id="ARBA00022827"/>
    </source>
</evidence>
<proteinExistence type="inferred from homology"/>
<dbReference type="InterPro" id="IPR023080">
    <property type="entry name" value="DadA"/>
</dbReference>
<dbReference type="EC" id="1.4.99.-" evidence="7"/>
<dbReference type="GO" id="GO:0005737">
    <property type="term" value="C:cytoplasm"/>
    <property type="evidence" value="ECO:0007669"/>
    <property type="project" value="TreeGrafter"/>
</dbReference>
<dbReference type="InterPro" id="IPR036188">
    <property type="entry name" value="FAD/NAD-bd_sf"/>
</dbReference>
<dbReference type="Gene3D" id="3.50.50.60">
    <property type="entry name" value="FAD/NAD(P)-binding domain"/>
    <property type="match status" value="2"/>
</dbReference>
<dbReference type="GO" id="GO:0008718">
    <property type="term" value="F:D-amino-acid dehydrogenase activity"/>
    <property type="evidence" value="ECO:0007669"/>
    <property type="project" value="UniProtKB-UniRule"/>
</dbReference>
<comment type="similarity">
    <text evidence="2 7">Belongs to the DadA oxidoreductase family.</text>
</comment>
<evidence type="ECO:0000256" key="3">
    <source>
        <dbReference type="ARBA" id="ARBA00022630"/>
    </source>
</evidence>
<dbReference type="Gene3D" id="3.30.9.10">
    <property type="entry name" value="D-Amino Acid Oxidase, subunit A, domain 2"/>
    <property type="match status" value="1"/>
</dbReference>
<keyword evidence="3 7" id="KW-0285">Flavoprotein</keyword>
<evidence type="ECO:0000313" key="9">
    <source>
        <dbReference type="EMBL" id="BAV32934.1"/>
    </source>
</evidence>
<evidence type="ECO:0000256" key="5">
    <source>
        <dbReference type="ARBA" id="ARBA00023002"/>
    </source>
</evidence>
<feature type="binding site" evidence="7">
    <location>
        <begin position="3"/>
        <end position="17"/>
    </location>
    <ligand>
        <name>FAD</name>
        <dbReference type="ChEBI" id="CHEBI:57692"/>
    </ligand>
</feature>
<organism evidence="9 10">
    <name type="scientific">Sulfuricaulis limicola</name>
    <dbReference type="NCBI Taxonomy" id="1620215"/>
    <lineage>
        <taxon>Bacteria</taxon>
        <taxon>Pseudomonadati</taxon>
        <taxon>Pseudomonadota</taxon>
        <taxon>Gammaproteobacteria</taxon>
        <taxon>Acidiferrobacterales</taxon>
        <taxon>Acidiferrobacteraceae</taxon>
        <taxon>Sulfuricaulis</taxon>
    </lineage>
</organism>
<dbReference type="RefSeq" id="WP_096359850.1">
    <property type="nucleotide sequence ID" value="NZ_AP014879.1"/>
</dbReference>
<comment type="function">
    <text evidence="7">Oxidative deamination of D-amino acids.</text>
</comment>
<comment type="cofactor">
    <cofactor evidence="1 7">
        <name>FAD</name>
        <dbReference type="ChEBI" id="CHEBI:57692"/>
    </cofactor>
</comment>
<keyword evidence="4 7" id="KW-0274">FAD</keyword>
<evidence type="ECO:0000256" key="7">
    <source>
        <dbReference type="HAMAP-Rule" id="MF_01202"/>
    </source>
</evidence>
<evidence type="ECO:0000256" key="1">
    <source>
        <dbReference type="ARBA" id="ARBA00001974"/>
    </source>
</evidence>
<gene>
    <name evidence="7" type="primary">dadA</name>
    <name evidence="9" type="ORF">SCL_0612</name>
</gene>
<dbReference type="KEGG" id="slim:SCL_0612"/>
<dbReference type="FunCoup" id="A0A1B4XDQ0">
    <property type="interactions" value="418"/>
</dbReference>
<protein>
    <recommendedName>
        <fullName evidence="7">D-amino acid dehydrogenase</fullName>
        <ecNumber evidence="7">1.4.99.-</ecNumber>
    </recommendedName>
</protein>
<dbReference type="Pfam" id="PF01266">
    <property type="entry name" value="DAO"/>
    <property type="match status" value="1"/>
</dbReference>
<comment type="catalytic activity">
    <reaction evidence="6 7">
        <text>a D-alpha-amino acid + A + H2O = a 2-oxocarboxylate + AH2 + NH4(+)</text>
        <dbReference type="Rhea" id="RHEA:18125"/>
        <dbReference type="ChEBI" id="CHEBI:13193"/>
        <dbReference type="ChEBI" id="CHEBI:15377"/>
        <dbReference type="ChEBI" id="CHEBI:17499"/>
        <dbReference type="ChEBI" id="CHEBI:28938"/>
        <dbReference type="ChEBI" id="CHEBI:35179"/>
        <dbReference type="ChEBI" id="CHEBI:59871"/>
    </reaction>
</comment>
<dbReference type="PANTHER" id="PTHR13847:SF280">
    <property type="entry name" value="D-AMINO ACID DEHYDROGENASE"/>
    <property type="match status" value="1"/>
</dbReference>
<dbReference type="SUPFAM" id="SSF51905">
    <property type="entry name" value="FAD/NAD(P)-binding domain"/>
    <property type="match status" value="1"/>
</dbReference>
<dbReference type="Proteomes" id="UP000243180">
    <property type="component" value="Chromosome"/>
</dbReference>
<dbReference type="InterPro" id="IPR006076">
    <property type="entry name" value="FAD-dep_OxRdtase"/>
</dbReference>
<dbReference type="GO" id="GO:0005886">
    <property type="term" value="C:plasma membrane"/>
    <property type="evidence" value="ECO:0007669"/>
    <property type="project" value="TreeGrafter"/>
</dbReference>
<dbReference type="NCBIfam" id="NF001933">
    <property type="entry name" value="PRK00711.1"/>
    <property type="match status" value="1"/>
</dbReference>
<evidence type="ECO:0000256" key="6">
    <source>
        <dbReference type="ARBA" id="ARBA00047884"/>
    </source>
</evidence>
<evidence type="ECO:0000256" key="2">
    <source>
        <dbReference type="ARBA" id="ARBA00009410"/>
    </source>
</evidence>
<dbReference type="PANTHER" id="PTHR13847">
    <property type="entry name" value="SARCOSINE DEHYDROGENASE-RELATED"/>
    <property type="match status" value="1"/>
</dbReference>
<dbReference type="InParanoid" id="A0A1B4XDQ0"/>
<dbReference type="GO" id="GO:0055130">
    <property type="term" value="P:D-alanine catabolic process"/>
    <property type="evidence" value="ECO:0007669"/>
    <property type="project" value="TreeGrafter"/>
</dbReference>
<accession>A0A1B4XDQ0</accession>
<dbReference type="OrthoDB" id="9805337at2"/>
<feature type="domain" description="FAD dependent oxidoreductase" evidence="8">
    <location>
        <begin position="2"/>
        <end position="397"/>
    </location>
</feature>